<evidence type="ECO:0000259" key="4">
    <source>
        <dbReference type="PROSITE" id="PS50110"/>
    </source>
</evidence>
<dbReference type="PROSITE" id="PS50110">
    <property type="entry name" value="RESPONSE_REGULATORY"/>
    <property type="match status" value="1"/>
</dbReference>
<dbReference type="SMART" id="SM00448">
    <property type="entry name" value="REC"/>
    <property type="match status" value="1"/>
</dbReference>
<sequence>MSSKPRQDDEIRVLIVDDHPIFRLGVCERINSIGGRVKLSGEASDGLKAFELARTLRPHVILMDLNMPGVSGIEATRKIKASFPEIQILILSASAEASEIGEVLQAGAAGFLLKSVTGPELQEAIFTVMEGGSVLSPSVTRSLLTALSQPTAVPGRLSERELEILSMVSTGATNKFIGKELFLSMRTVETHIHNIFQKLGVSSRTEAVTQAISDGLIKNPKSG</sequence>
<dbReference type="GO" id="GO:0003677">
    <property type="term" value="F:DNA binding"/>
    <property type="evidence" value="ECO:0007669"/>
    <property type="project" value="UniProtKB-KW"/>
</dbReference>
<dbReference type="PANTHER" id="PTHR43214:SF43">
    <property type="entry name" value="TWO-COMPONENT RESPONSE REGULATOR"/>
    <property type="match status" value="1"/>
</dbReference>
<dbReference type="CDD" id="cd17535">
    <property type="entry name" value="REC_NarL-like"/>
    <property type="match status" value="1"/>
</dbReference>
<accession>A0A1J5PYT6</accession>
<evidence type="ECO:0000256" key="2">
    <source>
        <dbReference type="ARBA" id="ARBA00023125"/>
    </source>
</evidence>
<evidence type="ECO:0000259" key="3">
    <source>
        <dbReference type="PROSITE" id="PS50043"/>
    </source>
</evidence>
<evidence type="ECO:0000256" key="1">
    <source>
        <dbReference type="ARBA" id="ARBA00022553"/>
    </source>
</evidence>
<dbReference type="InterPro" id="IPR011006">
    <property type="entry name" value="CheY-like_superfamily"/>
</dbReference>
<reference evidence="5" key="1">
    <citation type="submission" date="2016-10" db="EMBL/GenBank/DDBJ databases">
        <title>Sequence of Gallionella enrichment culture.</title>
        <authorList>
            <person name="Poehlein A."/>
            <person name="Muehling M."/>
            <person name="Daniel R."/>
        </authorList>
    </citation>
    <scope>NUCLEOTIDE SEQUENCE</scope>
</reference>
<dbReference type="AlphaFoldDB" id="A0A1J5PYT6"/>
<protein>
    <submittedName>
        <fullName evidence="5">Transcriptional regulatory protein DegU</fullName>
    </submittedName>
</protein>
<evidence type="ECO:0000313" key="5">
    <source>
        <dbReference type="EMBL" id="OIQ76234.1"/>
    </source>
</evidence>
<dbReference type="Gene3D" id="3.40.50.2300">
    <property type="match status" value="1"/>
</dbReference>
<dbReference type="EMBL" id="MLJW01001926">
    <property type="protein sequence ID" value="OIQ76234.1"/>
    <property type="molecule type" value="Genomic_DNA"/>
</dbReference>
<dbReference type="InterPro" id="IPR039420">
    <property type="entry name" value="WalR-like"/>
</dbReference>
<dbReference type="SUPFAM" id="SSF46894">
    <property type="entry name" value="C-terminal effector domain of the bipartite response regulators"/>
    <property type="match status" value="1"/>
</dbReference>
<dbReference type="GO" id="GO:0000160">
    <property type="term" value="P:phosphorelay signal transduction system"/>
    <property type="evidence" value="ECO:0007669"/>
    <property type="project" value="InterPro"/>
</dbReference>
<dbReference type="InterPro" id="IPR000792">
    <property type="entry name" value="Tscrpt_reg_LuxR_C"/>
</dbReference>
<proteinExistence type="predicted"/>
<dbReference type="InterPro" id="IPR016032">
    <property type="entry name" value="Sig_transdc_resp-reg_C-effctor"/>
</dbReference>
<dbReference type="PROSITE" id="PS00622">
    <property type="entry name" value="HTH_LUXR_1"/>
    <property type="match status" value="1"/>
</dbReference>
<dbReference type="Pfam" id="PF00072">
    <property type="entry name" value="Response_reg"/>
    <property type="match status" value="1"/>
</dbReference>
<dbReference type="InterPro" id="IPR058245">
    <property type="entry name" value="NreC/VraR/RcsB-like_REC"/>
</dbReference>
<keyword evidence="2" id="KW-0238">DNA-binding</keyword>
<name>A0A1J5PYT6_9ZZZZ</name>
<dbReference type="SMART" id="SM00421">
    <property type="entry name" value="HTH_LUXR"/>
    <property type="match status" value="1"/>
</dbReference>
<comment type="caution">
    <text evidence="5">The sequence shown here is derived from an EMBL/GenBank/DDBJ whole genome shotgun (WGS) entry which is preliminary data.</text>
</comment>
<dbReference type="SUPFAM" id="SSF52172">
    <property type="entry name" value="CheY-like"/>
    <property type="match status" value="1"/>
</dbReference>
<dbReference type="PROSITE" id="PS50043">
    <property type="entry name" value="HTH_LUXR_2"/>
    <property type="match status" value="1"/>
</dbReference>
<gene>
    <name evidence="5" type="primary">degU_29</name>
    <name evidence="5" type="ORF">GALL_420880</name>
</gene>
<dbReference type="InterPro" id="IPR001789">
    <property type="entry name" value="Sig_transdc_resp-reg_receiver"/>
</dbReference>
<dbReference type="Pfam" id="PF00196">
    <property type="entry name" value="GerE"/>
    <property type="match status" value="1"/>
</dbReference>
<feature type="domain" description="Response regulatory" evidence="4">
    <location>
        <begin position="12"/>
        <end position="129"/>
    </location>
</feature>
<dbReference type="PRINTS" id="PR00038">
    <property type="entry name" value="HTHLUXR"/>
</dbReference>
<organism evidence="5">
    <name type="scientific">mine drainage metagenome</name>
    <dbReference type="NCBI Taxonomy" id="410659"/>
    <lineage>
        <taxon>unclassified sequences</taxon>
        <taxon>metagenomes</taxon>
        <taxon>ecological metagenomes</taxon>
    </lineage>
</organism>
<dbReference type="GO" id="GO:0006355">
    <property type="term" value="P:regulation of DNA-templated transcription"/>
    <property type="evidence" value="ECO:0007669"/>
    <property type="project" value="InterPro"/>
</dbReference>
<dbReference type="PANTHER" id="PTHR43214">
    <property type="entry name" value="TWO-COMPONENT RESPONSE REGULATOR"/>
    <property type="match status" value="1"/>
</dbReference>
<keyword evidence="1" id="KW-0597">Phosphoprotein</keyword>
<dbReference type="CDD" id="cd06170">
    <property type="entry name" value="LuxR_C_like"/>
    <property type="match status" value="1"/>
</dbReference>
<feature type="domain" description="HTH luxR-type" evidence="3">
    <location>
        <begin position="150"/>
        <end position="215"/>
    </location>
</feature>